<dbReference type="InterPro" id="IPR000330">
    <property type="entry name" value="SNF2_N"/>
</dbReference>
<dbReference type="InterPro" id="IPR027417">
    <property type="entry name" value="P-loop_NTPase"/>
</dbReference>
<keyword evidence="6" id="KW-1185">Reference proteome</keyword>
<dbReference type="Gene3D" id="3.40.50.10810">
    <property type="entry name" value="Tandem AAA-ATPase domain"/>
    <property type="match status" value="1"/>
</dbReference>
<evidence type="ECO:0000256" key="1">
    <source>
        <dbReference type="ARBA" id="ARBA00022741"/>
    </source>
</evidence>
<dbReference type="SUPFAM" id="SSF52540">
    <property type="entry name" value="P-loop containing nucleoside triphosphate hydrolases"/>
    <property type="match status" value="2"/>
</dbReference>
<proteinExistence type="predicted"/>
<dbReference type="SMART" id="SM00487">
    <property type="entry name" value="DEXDc"/>
    <property type="match status" value="1"/>
</dbReference>
<dbReference type="InterPro" id="IPR014001">
    <property type="entry name" value="Helicase_ATP-bd"/>
</dbReference>
<dbReference type="PANTHER" id="PTHR45626">
    <property type="entry name" value="TRANSCRIPTION TERMINATION FACTOR 2-RELATED"/>
    <property type="match status" value="1"/>
</dbReference>
<comment type="caution">
    <text evidence="5">The sequence shown here is derived from an EMBL/GenBank/DDBJ whole genome shotgun (WGS) entry which is preliminary data.</text>
</comment>
<dbReference type="CDD" id="cd18793">
    <property type="entry name" value="SF2_C_SNF"/>
    <property type="match status" value="1"/>
</dbReference>
<dbReference type="EMBL" id="JANPWZ010000135">
    <property type="protein sequence ID" value="KAJ3579073.1"/>
    <property type="molecule type" value="Genomic_DNA"/>
</dbReference>
<dbReference type="Proteomes" id="UP001148614">
    <property type="component" value="Unassembled WGS sequence"/>
</dbReference>
<dbReference type="GO" id="GO:0005524">
    <property type="term" value="F:ATP binding"/>
    <property type="evidence" value="ECO:0007669"/>
    <property type="project" value="UniProtKB-KW"/>
</dbReference>
<keyword evidence="2" id="KW-0378">Hydrolase</keyword>
<dbReference type="GO" id="GO:0008094">
    <property type="term" value="F:ATP-dependent activity, acting on DNA"/>
    <property type="evidence" value="ECO:0007669"/>
    <property type="project" value="TreeGrafter"/>
</dbReference>
<evidence type="ECO:0000256" key="3">
    <source>
        <dbReference type="ARBA" id="ARBA00022840"/>
    </source>
</evidence>
<dbReference type="PROSITE" id="PS51192">
    <property type="entry name" value="HELICASE_ATP_BIND_1"/>
    <property type="match status" value="1"/>
</dbReference>
<dbReference type="PANTHER" id="PTHR45626:SF52">
    <property type="entry name" value="SINGLE-STRANDED DNA-DEPENDENT ATPASE (EUROFUNG)"/>
    <property type="match status" value="1"/>
</dbReference>
<protein>
    <recommendedName>
        <fullName evidence="4">Helicase ATP-binding domain-containing protein</fullName>
    </recommendedName>
</protein>
<sequence>MSFLNSFGDENSDVGSLKRLYPFVAEEQPYEYNAASLTSSPSFQYTEGSLYSTTDHTLCFGSIIEVEVQLHNIDKLDRWDPFPGSAVQSFNVGMEGDYVTLEYREIRFGRLKKGLCRLLRKIMSMQRVRIRGHISTHDWHKAINTRNRVAANNLFLELSINGAREDAKEVGAIMSKSGVFLQMPHYGLEGLEYYNPHILRMEGHSEAMYSEIVPFEQPDIYTKRPRETLGEGERAGAECNDTDIVDSILDSLSHHNVLREINIVSDIRSALLPHQKEAVDFIFRRETERSSSELSLWKLNDVDADEPFYQHIFSGAKRPEPAEARGGIIADEMGLGKSLIILSTIAGSVARSQEFVYRENQQLSCEPPKRRASRGTLILAPSSLLIDSWVDEIRKHTHPGSLPFHKHLGSTRHKETELLYQRPVVFSTYATVTSEFRRGNSTLANINWFRVVLDEAHDIRNRSTGQFKAIASIPALHRWCLTGTPIQNSLEDLGSLVSFLKVPILDQAPSFRKFITNPINSTSNSRFQNLQTLLRTICLRRTRQLLNLPDPIPEVRELAFTPTEKSEYQDLLRKCKMYIDMAVSNRGKSNVNAAFLRSLLKLRLFCNNGHSRIPSTLSSKEILGDPDEALIYLEQQGRNSCVYCNATVYHINGSGACEGGKLTSSHCHVFCHNCMFQHRAKNQKCPVCTNTDESGYSLPAPSTGVWQAGAYPTKLWTLLSDIRDNPGQKRLNLAVATRIYLLEPQWNPSIESQAIGRALRFGQTAQVVITRYIMIDSIEQNNVIFRQKKKLDLAGRGFNRGKDISSERLQAVRDVFGTNTDST</sequence>
<gene>
    <name evidence="5" type="ORF">NPX13_g1492</name>
</gene>
<dbReference type="GO" id="GO:0006281">
    <property type="term" value="P:DNA repair"/>
    <property type="evidence" value="ECO:0007669"/>
    <property type="project" value="TreeGrafter"/>
</dbReference>
<keyword evidence="1" id="KW-0547">Nucleotide-binding</keyword>
<keyword evidence="3" id="KW-0067">ATP-binding</keyword>
<evidence type="ECO:0000313" key="6">
    <source>
        <dbReference type="Proteomes" id="UP001148614"/>
    </source>
</evidence>
<dbReference type="InterPro" id="IPR049730">
    <property type="entry name" value="SNF2/RAD54-like_C"/>
</dbReference>
<evidence type="ECO:0000259" key="4">
    <source>
        <dbReference type="PROSITE" id="PS51192"/>
    </source>
</evidence>
<organism evidence="5 6">
    <name type="scientific">Xylaria arbuscula</name>
    <dbReference type="NCBI Taxonomy" id="114810"/>
    <lineage>
        <taxon>Eukaryota</taxon>
        <taxon>Fungi</taxon>
        <taxon>Dikarya</taxon>
        <taxon>Ascomycota</taxon>
        <taxon>Pezizomycotina</taxon>
        <taxon>Sordariomycetes</taxon>
        <taxon>Xylariomycetidae</taxon>
        <taxon>Xylariales</taxon>
        <taxon>Xylariaceae</taxon>
        <taxon>Xylaria</taxon>
    </lineage>
</organism>
<feature type="domain" description="Helicase ATP-binding" evidence="4">
    <location>
        <begin position="318"/>
        <end position="503"/>
    </location>
</feature>
<dbReference type="Pfam" id="PF00176">
    <property type="entry name" value="SNF2-rel_dom"/>
    <property type="match status" value="1"/>
</dbReference>
<reference evidence="5" key="1">
    <citation type="submission" date="2022-07" db="EMBL/GenBank/DDBJ databases">
        <title>Genome Sequence of Xylaria arbuscula.</title>
        <authorList>
            <person name="Buettner E."/>
        </authorList>
    </citation>
    <scope>NUCLEOTIDE SEQUENCE</scope>
    <source>
        <strain evidence="5">VT107</strain>
    </source>
</reference>
<dbReference type="Gene3D" id="3.40.50.300">
    <property type="entry name" value="P-loop containing nucleotide triphosphate hydrolases"/>
    <property type="match status" value="1"/>
</dbReference>
<dbReference type="InterPro" id="IPR050628">
    <property type="entry name" value="SNF2_RAD54_helicase_TF"/>
</dbReference>
<dbReference type="AlphaFoldDB" id="A0A9W8NMK2"/>
<dbReference type="CDD" id="cd18008">
    <property type="entry name" value="DEXDc_SHPRH-like"/>
    <property type="match status" value="1"/>
</dbReference>
<evidence type="ECO:0000313" key="5">
    <source>
        <dbReference type="EMBL" id="KAJ3579073.1"/>
    </source>
</evidence>
<dbReference type="VEuPathDB" id="FungiDB:F4678DRAFT_461310"/>
<dbReference type="VEuPathDB" id="FungiDB:F4678DRAFT_474374"/>
<evidence type="ECO:0000256" key="2">
    <source>
        <dbReference type="ARBA" id="ARBA00022801"/>
    </source>
</evidence>
<dbReference type="InterPro" id="IPR038718">
    <property type="entry name" value="SNF2-like_sf"/>
</dbReference>
<dbReference type="GO" id="GO:0005634">
    <property type="term" value="C:nucleus"/>
    <property type="evidence" value="ECO:0007669"/>
    <property type="project" value="TreeGrafter"/>
</dbReference>
<accession>A0A9W8NMK2</accession>
<dbReference type="GO" id="GO:0016787">
    <property type="term" value="F:hydrolase activity"/>
    <property type="evidence" value="ECO:0007669"/>
    <property type="project" value="UniProtKB-KW"/>
</dbReference>
<name>A0A9W8NMK2_9PEZI</name>